<sequence>MSDIEGRRWAIGVFGPIVLLVGIVVVGYVGLFLAPGGPCADTADLTAPDAEFTVASNGSAVVVVHTGNRTVGGATTDRVVVSVRNGESPDTASREWIGAEGTIEHGDTLTITAEEIGFELTEQDRVTVQWYGVDPDVAGFCPNGRAYRELTVVRLENASTLVETNTTSGQTHPTE</sequence>
<gene>
    <name evidence="2" type="ORF">HSEST_1007</name>
</gene>
<accession>A0A897NP43</accession>
<proteinExistence type="predicted"/>
<keyword evidence="1" id="KW-1133">Transmembrane helix</keyword>
<organism evidence="2 3">
    <name type="scientific">Halapricum desulfuricans</name>
    <dbReference type="NCBI Taxonomy" id="2841257"/>
    <lineage>
        <taxon>Archaea</taxon>
        <taxon>Methanobacteriati</taxon>
        <taxon>Methanobacteriota</taxon>
        <taxon>Stenosarchaea group</taxon>
        <taxon>Halobacteria</taxon>
        <taxon>Halobacteriales</taxon>
        <taxon>Haloarculaceae</taxon>
        <taxon>Halapricum</taxon>
    </lineage>
</organism>
<dbReference type="RefSeq" id="WP_229122569.1">
    <property type="nucleotide sequence ID" value="NZ_CP064791.1"/>
</dbReference>
<dbReference type="GeneID" id="68857641"/>
<feature type="transmembrane region" description="Helical" evidence="1">
    <location>
        <begin position="12"/>
        <end position="34"/>
    </location>
</feature>
<keyword evidence="1" id="KW-0812">Transmembrane</keyword>
<keyword evidence="1" id="KW-0472">Membrane</keyword>
<evidence type="ECO:0000313" key="2">
    <source>
        <dbReference type="EMBL" id="QSG14542.1"/>
    </source>
</evidence>
<keyword evidence="3" id="KW-1185">Reference proteome</keyword>
<protein>
    <recommendedName>
        <fullName evidence="4">Type IV pilin</fullName>
    </recommendedName>
</protein>
<dbReference type="Proteomes" id="UP000663292">
    <property type="component" value="Chromosome"/>
</dbReference>
<dbReference type="AlphaFoldDB" id="A0A897NP43"/>
<dbReference type="EMBL" id="CP064791">
    <property type="protein sequence ID" value="QSG14542.1"/>
    <property type="molecule type" value="Genomic_DNA"/>
</dbReference>
<reference evidence="2 3" key="1">
    <citation type="submission" date="2020-11" db="EMBL/GenBank/DDBJ databases">
        <title>Carbohydrate-dependent, anaerobic sulfur respiration: A novel catabolism in halophilic archaea.</title>
        <authorList>
            <person name="Sorokin D.Y."/>
            <person name="Messina E."/>
            <person name="Smedile F."/>
            <person name="La Cono V."/>
            <person name="Hallsworth J.E."/>
            <person name="Yakimov M.M."/>
        </authorList>
    </citation>
    <scope>NUCLEOTIDE SEQUENCE [LARGE SCALE GENOMIC DNA]</scope>
    <source>
        <strain evidence="2 3">HSR-Est</strain>
    </source>
</reference>
<evidence type="ECO:0000313" key="3">
    <source>
        <dbReference type="Proteomes" id="UP000663292"/>
    </source>
</evidence>
<name>A0A897NP43_9EURY</name>
<evidence type="ECO:0000256" key="1">
    <source>
        <dbReference type="SAM" id="Phobius"/>
    </source>
</evidence>
<evidence type="ECO:0008006" key="4">
    <source>
        <dbReference type="Google" id="ProtNLM"/>
    </source>
</evidence>